<feature type="transmembrane region" description="Helical" evidence="1">
    <location>
        <begin position="68"/>
        <end position="101"/>
    </location>
</feature>
<feature type="transmembrane region" description="Helical" evidence="1">
    <location>
        <begin position="21"/>
        <end position="48"/>
    </location>
</feature>
<organism evidence="2">
    <name type="scientific">Vibrio sp. HB236076</name>
    <dbReference type="NCBI Taxonomy" id="3232307"/>
    <lineage>
        <taxon>Bacteria</taxon>
        <taxon>Pseudomonadati</taxon>
        <taxon>Pseudomonadota</taxon>
        <taxon>Gammaproteobacteria</taxon>
        <taxon>Vibrionales</taxon>
        <taxon>Vibrionaceae</taxon>
        <taxon>Vibrio</taxon>
    </lineage>
</organism>
<dbReference type="EMBL" id="CP162601">
    <property type="protein sequence ID" value="XDK26039.1"/>
    <property type="molecule type" value="Genomic_DNA"/>
</dbReference>
<keyword evidence="1" id="KW-0472">Membrane</keyword>
<protein>
    <submittedName>
        <fullName evidence="2">DUF4870 family protein</fullName>
    </submittedName>
</protein>
<keyword evidence="1" id="KW-0812">Transmembrane</keyword>
<dbReference type="RefSeq" id="WP_306101301.1">
    <property type="nucleotide sequence ID" value="NZ_CP162601.1"/>
</dbReference>
<gene>
    <name evidence="2" type="ORF">AB0763_05215</name>
</gene>
<evidence type="ECO:0000313" key="2">
    <source>
        <dbReference type="EMBL" id="XDK26039.1"/>
    </source>
</evidence>
<dbReference type="AlphaFoldDB" id="A0AB39HH02"/>
<dbReference type="KEGG" id="vih:AB0763_05215"/>
<reference evidence="2" key="1">
    <citation type="submission" date="2024-07" db="EMBL/GenBank/DDBJ databases">
        <title>Genome Analysis of a Potential Novel Vibrio Species Secreting pH- and Thermo-stable Alginate Lyase and its Application in Producing Alginate Oligosaccharides.</title>
        <authorList>
            <person name="Huang H."/>
            <person name="Bao K."/>
        </authorList>
    </citation>
    <scope>NUCLEOTIDE SEQUENCE</scope>
    <source>
        <strain evidence="2">HB236076</strain>
    </source>
</reference>
<accession>A0AB39HH02</accession>
<keyword evidence="1" id="KW-1133">Transmembrane helix</keyword>
<sequence length="117" mass="13058">MENTDQVELSQRDLSLRTHAIAVYIIMLAGMLLSGGLISIAGLIWAYVKRSDAEGSIYFSHFSNAIRTFWISVLLVIIGIVTFFLGIGWIIAIVAAVYSLFKYIKGLIRVIDNKVFD</sequence>
<name>A0AB39HH02_9VIBR</name>
<evidence type="ECO:0000256" key="1">
    <source>
        <dbReference type="SAM" id="Phobius"/>
    </source>
</evidence>
<proteinExistence type="predicted"/>